<organism evidence="8 9">
    <name type="scientific">Priestia taiwanensis</name>
    <dbReference type="NCBI Taxonomy" id="1347902"/>
    <lineage>
        <taxon>Bacteria</taxon>
        <taxon>Bacillati</taxon>
        <taxon>Bacillota</taxon>
        <taxon>Bacilli</taxon>
        <taxon>Bacillales</taxon>
        <taxon>Bacillaceae</taxon>
        <taxon>Priestia</taxon>
    </lineage>
</organism>
<dbReference type="CDD" id="cd01524">
    <property type="entry name" value="RHOD_Pyr_redox"/>
    <property type="match status" value="1"/>
</dbReference>
<comment type="similarity">
    <text evidence="2">Belongs to the class-III pyridine nucleotide-disulfide oxidoreductase family.</text>
</comment>
<name>A0A917EL64_9BACI</name>
<dbReference type="NCBIfam" id="NF010037">
    <property type="entry name" value="PRK13512.1"/>
    <property type="match status" value="1"/>
</dbReference>
<dbReference type="PANTHER" id="PTHR43429">
    <property type="entry name" value="PYRIDINE NUCLEOTIDE-DISULFIDE OXIDOREDUCTASE DOMAIN-CONTAINING"/>
    <property type="match status" value="1"/>
</dbReference>
<dbReference type="Gene3D" id="3.40.250.10">
    <property type="entry name" value="Rhodanese-like domain"/>
    <property type="match status" value="1"/>
</dbReference>
<dbReference type="SUPFAM" id="SSF75169">
    <property type="entry name" value="DsrEFH-like"/>
    <property type="match status" value="1"/>
</dbReference>
<dbReference type="PROSITE" id="PS01148">
    <property type="entry name" value="UPF0033"/>
    <property type="match status" value="1"/>
</dbReference>
<keyword evidence="9" id="KW-1185">Reference proteome</keyword>
<dbReference type="InterPro" id="IPR004099">
    <property type="entry name" value="Pyr_nucl-diS_OxRdtase_dimer"/>
</dbReference>
<evidence type="ECO:0000313" key="9">
    <source>
        <dbReference type="Proteomes" id="UP000605259"/>
    </source>
</evidence>
<dbReference type="AlphaFoldDB" id="A0A917EL64"/>
<dbReference type="InterPro" id="IPR001763">
    <property type="entry name" value="Rhodanese-like_dom"/>
</dbReference>
<dbReference type="PROSITE" id="PS50206">
    <property type="entry name" value="RHODANESE_3"/>
    <property type="match status" value="1"/>
</dbReference>
<reference evidence="8" key="1">
    <citation type="journal article" date="2014" name="Int. J. Syst. Evol. Microbiol.">
        <title>Complete genome sequence of Corynebacterium casei LMG S-19264T (=DSM 44701T), isolated from a smear-ripened cheese.</title>
        <authorList>
            <consortium name="US DOE Joint Genome Institute (JGI-PGF)"/>
            <person name="Walter F."/>
            <person name="Albersmeier A."/>
            <person name="Kalinowski J."/>
            <person name="Ruckert C."/>
        </authorList>
    </citation>
    <scope>NUCLEOTIDE SEQUENCE</scope>
    <source>
        <strain evidence="8">CGMCC 1.12698</strain>
    </source>
</reference>
<dbReference type="Pfam" id="PF00581">
    <property type="entry name" value="Rhodanese"/>
    <property type="match status" value="1"/>
</dbReference>
<evidence type="ECO:0000256" key="3">
    <source>
        <dbReference type="ARBA" id="ARBA00022630"/>
    </source>
</evidence>
<dbReference type="InterPro" id="IPR050260">
    <property type="entry name" value="FAD-bd_OxRdtase"/>
</dbReference>
<evidence type="ECO:0000313" key="8">
    <source>
        <dbReference type="EMBL" id="GGE57625.1"/>
    </source>
</evidence>
<evidence type="ECO:0000256" key="2">
    <source>
        <dbReference type="ARBA" id="ARBA00009130"/>
    </source>
</evidence>
<accession>A0A917EL64</accession>
<gene>
    <name evidence="8" type="ORF">GCM10007140_05020</name>
</gene>
<keyword evidence="6" id="KW-0676">Redox-active center</keyword>
<dbReference type="SMART" id="SM00450">
    <property type="entry name" value="RHOD"/>
    <property type="match status" value="1"/>
</dbReference>
<reference evidence="8" key="2">
    <citation type="submission" date="2020-09" db="EMBL/GenBank/DDBJ databases">
        <authorList>
            <person name="Sun Q."/>
            <person name="Zhou Y."/>
        </authorList>
    </citation>
    <scope>NUCLEOTIDE SEQUENCE</scope>
    <source>
        <strain evidence="8">CGMCC 1.12698</strain>
    </source>
</reference>
<dbReference type="PRINTS" id="PR00411">
    <property type="entry name" value="PNDRDTASEI"/>
</dbReference>
<dbReference type="PRINTS" id="PR00368">
    <property type="entry name" value="FADPNR"/>
</dbReference>
<dbReference type="InterPro" id="IPR001455">
    <property type="entry name" value="TusA-like"/>
</dbReference>
<sequence length="809" mass="86900">MNQKIVIVGGVAGGATAAARLRRLNEQAEIVLFEKGEYISFANCGLPYYIGGTIPQRDKLLLQSVEGMSKKFNMDIRNLSEVIRIDRANKKVVIKDLRTNNEYEESYDKLILSPGAKPIKPAIPGIEDANNLFTLRNIPDTDKIKSHVDTNNIKKAVVIGGGFIGLEMAENLVDLGIDVSLIEASNQVMAPLDSEMAAMVHEHLVQKGVTLHLGDGVQSFEANGTKVNVTSGAHVDTDMIILSIGVTPENTLAKDADLALGVRGTIVVNEHLQTEDEDIYAIGDAIQVTDYVNGTPTMIPLAWPANRQGRLVADHINGLQATYNGTMGTAIAKVFDLTVASTGNNEKTLQRLNIPYRAIHIHPVSHAGYYPGGAPIALKLLFDEQTGRILGAQAVGKTGVDKRIDVIATAMKGNLTVHDLQDLELAYAPPYSSAKDPVNMAGYVAGNIMDEMVETVQWHEIDEIIANGGIVVDVREPIEREAGYISGTLNIPLGAIRERLTELPKDKAIYVSCQVGLRGYLASRILTQHGYKAINVDGGYKTYKYGHYTVGTPTPPTTTTKEETKMTKEANITLDTCGLQCPGPILQVSQTMAKLTDGETLHVKASDVGFTSDIAAWCNKTGNTLLSSTTDGNAISVTLQKGAETPVVPMTTDKDGATLVVFSGELDKAIASFIIATGAAAMGKKVTMFFTFWGLNILKKQGAPKVEKAPLEKMMSMMMPSGPTSLPLSKMNMGGLGSKMIQHVMKEKNVDDIQTLIQNALDSGVTLMACTMSMDVMGIKQEELIDGVGLGGVATYLGDAEHAGVNLFV</sequence>
<keyword evidence="5" id="KW-0560">Oxidoreductase</keyword>
<protein>
    <submittedName>
        <fullName evidence="8">CoA-disulfide reductase</fullName>
    </submittedName>
</protein>
<comment type="caution">
    <text evidence="8">The sequence shown here is derived from an EMBL/GenBank/DDBJ whole genome shotgun (WGS) entry which is preliminary data.</text>
</comment>
<proteinExistence type="inferred from homology"/>
<dbReference type="Gene3D" id="3.50.50.60">
    <property type="entry name" value="FAD/NAD(P)-binding domain"/>
    <property type="match status" value="2"/>
</dbReference>
<keyword evidence="4" id="KW-0274">FAD</keyword>
<dbReference type="InterPro" id="IPR016156">
    <property type="entry name" value="FAD/NAD-linked_Rdtase_dimer_sf"/>
</dbReference>
<dbReference type="Pfam" id="PF07992">
    <property type="entry name" value="Pyr_redox_2"/>
    <property type="match status" value="1"/>
</dbReference>
<dbReference type="InterPro" id="IPR032836">
    <property type="entry name" value="DsrE2-like"/>
</dbReference>
<dbReference type="InterPro" id="IPR036868">
    <property type="entry name" value="TusA-like_sf"/>
</dbReference>
<dbReference type="InterPro" id="IPR036188">
    <property type="entry name" value="FAD/NAD-bd_sf"/>
</dbReference>
<dbReference type="Proteomes" id="UP000605259">
    <property type="component" value="Unassembled WGS sequence"/>
</dbReference>
<dbReference type="Gene3D" id="3.40.1260.10">
    <property type="entry name" value="DsrEFH-like"/>
    <property type="match status" value="1"/>
</dbReference>
<comment type="cofactor">
    <cofactor evidence="1">
        <name>FAD</name>
        <dbReference type="ChEBI" id="CHEBI:57692"/>
    </cofactor>
</comment>
<evidence type="ECO:0000256" key="6">
    <source>
        <dbReference type="ARBA" id="ARBA00023284"/>
    </source>
</evidence>
<evidence type="ECO:0000259" key="7">
    <source>
        <dbReference type="PROSITE" id="PS50206"/>
    </source>
</evidence>
<dbReference type="InterPro" id="IPR036873">
    <property type="entry name" value="Rhodanese-like_dom_sf"/>
</dbReference>
<evidence type="ECO:0000256" key="5">
    <source>
        <dbReference type="ARBA" id="ARBA00023002"/>
    </source>
</evidence>
<dbReference type="GO" id="GO:0016491">
    <property type="term" value="F:oxidoreductase activity"/>
    <property type="evidence" value="ECO:0007669"/>
    <property type="project" value="UniProtKB-KW"/>
</dbReference>
<evidence type="ECO:0000256" key="4">
    <source>
        <dbReference type="ARBA" id="ARBA00022827"/>
    </source>
</evidence>
<dbReference type="EMBL" id="BMFK01000001">
    <property type="protein sequence ID" value="GGE57625.1"/>
    <property type="molecule type" value="Genomic_DNA"/>
</dbReference>
<dbReference type="SUPFAM" id="SSF51905">
    <property type="entry name" value="FAD/NAD(P)-binding domain"/>
    <property type="match status" value="1"/>
</dbReference>
<dbReference type="SUPFAM" id="SSF55424">
    <property type="entry name" value="FAD/NAD-linked reductases, dimerisation (C-terminal) domain"/>
    <property type="match status" value="1"/>
</dbReference>
<keyword evidence="3" id="KW-0285">Flavoprotein</keyword>
<dbReference type="InterPro" id="IPR023753">
    <property type="entry name" value="FAD/NAD-binding_dom"/>
</dbReference>
<dbReference type="SUPFAM" id="SSF64307">
    <property type="entry name" value="SirA-like"/>
    <property type="match status" value="1"/>
</dbReference>
<feature type="domain" description="Rhodanese" evidence="7">
    <location>
        <begin position="465"/>
        <end position="552"/>
    </location>
</feature>
<dbReference type="Pfam" id="PF02852">
    <property type="entry name" value="Pyr_redox_dim"/>
    <property type="match status" value="1"/>
</dbReference>
<evidence type="ECO:0000256" key="1">
    <source>
        <dbReference type="ARBA" id="ARBA00001974"/>
    </source>
</evidence>
<dbReference type="PANTHER" id="PTHR43429:SF1">
    <property type="entry name" value="NAD(P)H SULFUR OXIDOREDUCTASE (COA-DEPENDENT)"/>
    <property type="match status" value="1"/>
</dbReference>
<dbReference type="Gene3D" id="3.30.110.40">
    <property type="entry name" value="TusA-like domain"/>
    <property type="match status" value="1"/>
</dbReference>
<dbReference type="Pfam" id="PF13686">
    <property type="entry name" value="DrsE_2"/>
    <property type="match status" value="1"/>
</dbReference>
<dbReference type="Pfam" id="PF01206">
    <property type="entry name" value="TusA"/>
    <property type="match status" value="1"/>
</dbReference>
<dbReference type="SUPFAM" id="SSF52821">
    <property type="entry name" value="Rhodanese/Cell cycle control phosphatase"/>
    <property type="match status" value="1"/>
</dbReference>
<dbReference type="RefSeq" id="WP_188386869.1">
    <property type="nucleotide sequence ID" value="NZ_BMFK01000001.1"/>
</dbReference>
<dbReference type="InterPro" id="IPR027396">
    <property type="entry name" value="DsrEFH-like"/>
</dbReference>